<dbReference type="InterPro" id="IPR003593">
    <property type="entry name" value="AAA+_ATPase"/>
</dbReference>
<evidence type="ECO:0000259" key="2">
    <source>
        <dbReference type="PROSITE" id="PS00662"/>
    </source>
</evidence>
<reference evidence="3 4" key="1">
    <citation type="submission" date="2019-10" db="EMBL/GenBank/DDBJ databases">
        <title>Comparative genomics of sulfur disproportionating microorganisms.</title>
        <authorList>
            <person name="Ward L.M."/>
            <person name="Bertran E."/>
            <person name="Johnston D."/>
        </authorList>
    </citation>
    <scope>NUCLEOTIDE SEQUENCE [LARGE SCALE GENOMIC DNA]</scope>
    <source>
        <strain evidence="3 4">DSM 14055</strain>
    </source>
</reference>
<dbReference type="Gene3D" id="3.40.50.300">
    <property type="entry name" value="P-loop containing nucleotide triphosphate hydrolases"/>
    <property type="match status" value="1"/>
</dbReference>
<sequence>MHADELLKLAFELKASDVHLTAGRPPVFRLHGKLFAADELGDRAVPGVDDLPVLTAGDTEALARQLIPGDRFQQFMQVGESDLSYAIPGVGRFRVNAFKQRGTVALAIRLIPERIPTFDELGLPEVVAHLARRPRGLVLVTGPTGSGKSTTLAAMIDLINSESRLHIITLEDPIEYVHRHKKSLVNQREIGRDSLSFAAALRAALREDPDVILVGEMRDLETIATAITAAETGHLVLATLHTTSAAQTIDRIIDVFPPHQQQQVRLQLAGALEGVIAQQLLPRRDRPGRVAALEILAATPAIRNLIREGKTHQIVSQLQTGARYGMQTLDMALRNLVRAGVIGREEALARAADAENLLKMI</sequence>
<dbReference type="EMBL" id="WHYR01000016">
    <property type="protein sequence ID" value="MQL52136.1"/>
    <property type="molecule type" value="Genomic_DNA"/>
</dbReference>
<dbReference type="PANTHER" id="PTHR30486">
    <property type="entry name" value="TWITCHING MOTILITY PROTEIN PILT"/>
    <property type="match status" value="1"/>
</dbReference>
<dbReference type="SUPFAM" id="SSF52540">
    <property type="entry name" value="P-loop containing nucleoside triphosphate hydrolases"/>
    <property type="match status" value="1"/>
</dbReference>
<dbReference type="InterPro" id="IPR006321">
    <property type="entry name" value="PilT/PilU"/>
</dbReference>
<gene>
    <name evidence="3" type="ORF">GFC01_07595</name>
</gene>
<dbReference type="InterPro" id="IPR001482">
    <property type="entry name" value="T2SS/T4SS_dom"/>
</dbReference>
<evidence type="ECO:0000256" key="1">
    <source>
        <dbReference type="ARBA" id="ARBA00006611"/>
    </source>
</evidence>
<dbReference type="OrthoDB" id="9808272at2"/>
<dbReference type="Proteomes" id="UP000441717">
    <property type="component" value="Unassembled WGS sequence"/>
</dbReference>
<dbReference type="CDD" id="cd01131">
    <property type="entry name" value="PilT"/>
    <property type="match status" value="1"/>
</dbReference>
<dbReference type="AlphaFoldDB" id="A0A6N7IQ07"/>
<dbReference type="SMART" id="SM00382">
    <property type="entry name" value="AAA"/>
    <property type="match status" value="1"/>
</dbReference>
<dbReference type="InterPro" id="IPR027417">
    <property type="entry name" value="P-loop_NTPase"/>
</dbReference>
<proteinExistence type="inferred from homology"/>
<evidence type="ECO:0000313" key="3">
    <source>
        <dbReference type="EMBL" id="MQL52136.1"/>
    </source>
</evidence>
<dbReference type="RefSeq" id="WP_152946054.1">
    <property type="nucleotide sequence ID" value="NZ_WHYR01000016.1"/>
</dbReference>
<keyword evidence="4" id="KW-1185">Reference proteome</keyword>
<evidence type="ECO:0000313" key="4">
    <source>
        <dbReference type="Proteomes" id="UP000441717"/>
    </source>
</evidence>
<dbReference type="GO" id="GO:0005524">
    <property type="term" value="F:ATP binding"/>
    <property type="evidence" value="ECO:0007669"/>
    <property type="project" value="InterPro"/>
</dbReference>
<comment type="caution">
    <text evidence="3">The sequence shown here is derived from an EMBL/GenBank/DDBJ whole genome shotgun (WGS) entry which is preliminary data.</text>
</comment>
<comment type="similarity">
    <text evidence="1">Belongs to the GSP E family.</text>
</comment>
<dbReference type="PANTHER" id="PTHR30486:SF16">
    <property type="entry name" value="TWITCHING MOTILITY PROTEIN PILT"/>
    <property type="match status" value="1"/>
</dbReference>
<dbReference type="InterPro" id="IPR050921">
    <property type="entry name" value="T4SS_GSP_E_ATPase"/>
</dbReference>
<dbReference type="Gene3D" id="3.30.450.90">
    <property type="match status" value="1"/>
</dbReference>
<name>A0A6N7IQ07_9FIRM</name>
<dbReference type="NCBIfam" id="TIGR01420">
    <property type="entry name" value="pilT_fam"/>
    <property type="match status" value="1"/>
</dbReference>
<dbReference type="GO" id="GO:0016887">
    <property type="term" value="F:ATP hydrolysis activity"/>
    <property type="evidence" value="ECO:0007669"/>
    <property type="project" value="InterPro"/>
</dbReference>
<dbReference type="PROSITE" id="PS00662">
    <property type="entry name" value="T2SP_E"/>
    <property type="match status" value="1"/>
</dbReference>
<accession>A0A6N7IQ07</accession>
<organism evidence="3 4">
    <name type="scientific">Desulfofundulus thermobenzoicus</name>
    <dbReference type="NCBI Taxonomy" id="29376"/>
    <lineage>
        <taxon>Bacteria</taxon>
        <taxon>Bacillati</taxon>
        <taxon>Bacillota</taxon>
        <taxon>Clostridia</taxon>
        <taxon>Eubacteriales</taxon>
        <taxon>Peptococcaceae</taxon>
        <taxon>Desulfofundulus</taxon>
    </lineage>
</organism>
<dbReference type="Pfam" id="PF00437">
    <property type="entry name" value="T2SSE"/>
    <property type="match status" value="1"/>
</dbReference>
<protein>
    <submittedName>
        <fullName evidence="3">PilT/PilU family type 4a pilus ATPase</fullName>
    </submittedName>
</protein>
<feature type="domain" description="Bacterial type II secretion system protein E" evidence="2">
    <location>
        <begin position="205"/>
        <end position="219"/>
    </location>
</feature>